<accession>A0A2S7T8G4</accession>
<dbReference type="GO" id="GO:0005737">
    <property type="term" value="C:cytoplasm"/>
    <property type="evidence" value="ECO:0007669"/>
    <property type="project" value="TreeGrafter"/>
</dbReference>
<dbReference type="GO" id="GO:0005524">
    <property type="term" value="F:ATP binding"/>
    <property type="evidence" value="ECO:0007669"/>
    <property type="project" value="UniProtKB-UniRule"/>
</dbReference>
<organism evidence="3 4">
    <name type="scientific">Aureicoccus marinus</name>
    <dbReference type="NCBI Taxonomy" id="754435"/>
    <lineage>
        <taxon>Bacteria</taxon>
        <taxon>Pseudomonadati</taxon>
        <taxon>Bacteroidota</taxon>
        <taxon>Flavobacteriia</taxon>
        <taxon>Flavobacteriales</taxon>
        <taxon>Flavobacteriaceae</taxon>
        <taxon>Aureicoccus</taxon>
    </lineage>
</organism>
<protein>
    <recommendedName>
        <fullName evidence="2">ATP-grasp domain-containing protein</fullName>
    </recommendedName>
</protein>
<evidence type="ECO:0000313" key="3">
    <source>
        <dbReference type="EMBL" id="PQJ15858.1"/>
    </source>
</evidence>
<keyword evidence="4" id="KW-1185">Reference proteome</keyword>
<dbReference type="Pfam" id="PF14397">
    <property type="entry name" value="ATPgrasp_ST"/>
    <property type="match status" value="1"/>
</dbReference>
<sequence length="375" mass="43729">MKRIYQVWKIISERRLRAHYNKHYSQEIRKYRKAKDKKKKSVIIREMRTLKQYWGCYPFQYIRYGMYRRECTQSIEEMKNYIPNFFAYYLFFPKFFKDYGVLSEDKELTFQLLKSYNLPQPKLLWQYKNGYFYDNEKNEITKEKASSVIQNSNALKMFLKPTNGLGGKGIKVHQADPNEEQKYNAKKSREIIENMDKATDYILQEGLTQHEELNAIYPNAVNTFRVITEFKNGNSRVLLAMLRMGQGGSHLDNASKSGLVCRINIETGEFDKLIHKGHGITTDAHPDTGFSFNGYVFPHWKEVKELAEKAAVKFGPIGFGGWDIAYTNEGAAIIELNAAPGLEYLQDCHGGIREVFGIDNPKDFWVSEKFSVREL</sequence>
<dbReference type="EMBL" id="MQVX01000001">
    <property type="protein sequence ID" value="PQJ15858.1"/>
    <property type="molecule type" value="Genomic_DNA"/>
</dbReference>
<dbReference type="PROSITE" id="PS50975">
    <property type="entry name" value="ATP_GRASP"/>
    <property type="match status" value="1"/>
</dbReference>
<keyword evidence="1" id="KW-0067">ATP-binding</keyword>
<dbReference type="RefSeq" id="WP_105001520.1">
    <property type="nucleotide sequence ID" value="NZ_MQVX01000001.1"/>
</dbReference>
<proteinExistence type="predicted"/>
<dbReference type="AlphaFoldDB" id="A0A2S7T8G4"/>
<evidence type="ECO:0000313" key="4">
    <source>
        <dbReference type="Proteomes" id="UP000239366"/>
    </source>
</evidence>
<dbReference type="SUPFAM" id="SSF56059">
    <property type="entry name" value="Glutathione synthetase ATP-binding domain-like"/>
    <property type="match status" value="1"/>
</dbReference>
<dbReference type="Proteomes" id="UP000239366">
    <property type="component" value="Unassembled WGS sequence"/>
</dbReference>
<feature type="domain" description="ATP-grasp" evidence="2">
    <location>
        <begin position="110"/>
        <end position="369"/>
    </location>
</feature>
<dbReference type="OrthoDB" id="6315394at2"/>
<evidence type="ECO:0000256" key="1">
    <source>
        <dbReference type="PROSITE-ProRule" id="PRU00409"/>
    </source>
</evidence>
<keyword evidence="1" id="KW-0547">Nucleotide-binding</keyword>
<comment type="caution">
    <text evidence="3">The sequence shown here is derived from an EMBL/GenBank/DDBJ whole genome shotgun (WGS) entry which is preliminary data.</text>
</comment>
<reference evidence="4" key="1">
    <citation type="submission" date="2016-11" db="EMBL/GenBank/DDBJ databases">
        <title>Trade-off between light-utilization and light-protection in marine flavobacteria.</title>
        <authorList>
            <person name="Kumagai Y."/>
            <person name="Yoshizawa S."/>
            <person name="Kogure K."/>
        </authorList>
    </citation>
    <scope>NUCLEOTIDE SEQUENCE [LARGE SCALE GENOMIC DNA]</scope>
    <source>
        <strain evidence="4">SG-18</strain>
    </source>
</reference>
<dbReference type="InterPro" id="IPR039523">
    <property type="entry name" value="RimK-rel_E_lig_ATP-grasp"/>
</dbReference>
<gene>
    <name evidence="3" type="ORF">BST99_09070</name>
</gene>
<dbReference type="Gene3D" id="3.30.470.20">
    <property type="entry name" value="ATP-grasp fold, B domain"/>
    <property type="match status" value="1"/>
</dbReference>
<dbReference type="InterPro" id="IPR011761">
    <property type="entry name" value="ATP-grasp"/>
</dbReference>
<name>A0A2S7T8G4_9FLAO</name>
<dbReference type="GO" id="GO:0016879">
    <property type="term" value="F:ligase activity, forming carbon-nitrogen bonds"/>
    <property type="evidence" value="ECO:0007669"/>
    <property type="project" value="TreeGrafter"/>
</dbReference>
<dbReference type="PANTHER" id="PTHR21621:SF0">
    <property type="entry name" value="BETA-CITRYLGLUTAMATE SYNTHASE B-RELATED"/>
    <property type="match status" value="1"/>
</dbReference>
<dbReference type="GO" id="GO:0046872">
    <property type="term" value="F:metal ion binding"/>
    <property type="evidence" value="ECO:0007669"/>
    <property type="project" value="InterPro"/>
</dbReference>
<dbReference type="PANTHER" id="PTHR21621">
    <property type="entry name" value="RIBOSOMAL PROTEIN S6 MODIFICATION PROTEIN"/>
    <property type="match status" value="1"/>
</dbReference>
<evidence type="ECO:0000259" key="2">
    <source>
        <dbReference type="PROSITE" id="PS50975"/>
    </source>
</evidence>